<dbReference type="AlphaFoldDB" id="U9SZ16"/>
<gene>
    <name evidence="1" type="ORF">GLOINDRAFT_9636</name>
</gene>
<protein>
    <submittedName>
        <fullName evidence="1">Uncharacterized protein</fullName>
    </submittedName>
</protein>
<reference evidence="1" key="1">
    <citation type="submission" date="2013-07" db="EMBL/GenBank/DDBJ databases">
        <title>The genome of an arbuscular mycorrhizal fungus provides insights into the evolution of the oldest plant symbiosis.</title>
        <authorList>
            <consortium name="DOE Joint Genome Institute"/>
            <person name="Tisserant E."/>
            <person name="Malbreil M."/>
            <person name="Kuo A."/>
            <person name="Kohler A."/>
            <person name="Symeonidi A."/>
            <person name="Balestrini R."/>
            <person name="Charron P."/>
            <person name="Duensing N."/>
            <person name="Frei-dit-Frey N."/>
            <person name="Gianinazzi-Pearson V."/>
            <person name="Gilbert B."/>
            <person name="Handa Y."/>
            <person name="Hijri M."/>
            <person name="Kaul R."/>
            <person name="Kawaguchi M."/>
            <person name="Krajinski F."/>
            <person name="Lammers P."/>
            <person name="Lapierre D."/>
            <person name="Masclaux F.G."/>
            <person name="Murat C."/>
            <person name="Morin E."/>
            <person name="Ndikumana S."/>
            <person name="Pagni M."/>
            <person name="Petitpierre D."/>
            <person name="Requena N."/>
            <person name="Rosikiewicz P."/>
            <person name="Riley R."/>
            <person name="Saito K."/>
            <person name="San Clemente H."/>
            <person name="Shapiro H."/>
            <person name="van Tuinen D."/>
            <person name="Becard G."/>
            <person name="Bonfante P."/>
            <person name="Paszkowski U."/>
            <person name="Shachar-Hill Y."/>
            <person name="Young J.P."/>
            <person name="Sanders I.R."/>
            <person name="Henrissat B."/>
            <person name="Rensing S.A."/>
            <person name="Grigoriev I.V."/>
            <person name="Corradi N."/>
            <person name="Roux C."/>
            <person name="Martin F."/>
        </authorList>
    </citation>
    <scope>NUCLEOTIDE SEQUENCE</scope>
    <source>
        <strain evidence="1">DAOM 197198</strain>
    </source>
</reference>
<proteinExistence type="predicted"/>
<dbReference type="HOGENOM" id="CLU_2980289_0_0_1"/>
<name>U9SZ16_RHIID</name>
<accession>U9SZ16</accession>
<sequence>MIWDYVKPKTGIRSKSRKSLARLTQDRQQNLDNPKSRRSTLVFAYIEKPRFKGWKILN</sequence>
<organism evidence="1">
    <name type="scientific">Rhizophagus irregularis (strain DAOM 181602 / DAOM 197198 / MUCL 43194)</name>
    <name type="common">Arbuscular mycorrhizal fungus</name>
    <name type="synonym">Glomus intraradices</name>
    <dbReference type="NCBI Taxonomy" id="747089"/>
    <lineage>
        <taxon>Eukaryota</taxon>
        <taxon>Fungi</taxon>
        <taxon>Fungi incertae sedis</taxon>
        <taxon>Mucoromycota</taxon>
        <taxon>Glomeromycotina</taxon>
        <taxon>Glomeromycetes</taxon>
        <taxon>Glomerales</taxon>
        <taxon>Glomeraceae</taxon>
        <taxon>Rhizophagus</taxon>
    </lineage>
</organism>
<evidence type="ECO:0000313" key="1">
    <source>
        <dbReference type="EMBL" id="ERZ99302.1"/>
    </source>
</evidence>
<dbReference type="EMBL" id="KI298062">
    <property type="protein sequence ID" value="ERZ99302.1"/>
    <property type="molecule type" value="Genomic_DNA"/>
</dbReference>